<name>A0A6B0TL06_9RHOB</name>
<keyword evidence="6 8" id="KW-0472">Membrane</keyword>
<feature type="transmembrane region" description="Helical" evidence="8">
    <location>
        <begin position="359"/>
        <end position="381"/>
    </location>
</feature>
<evidence type="ECO:0000313" key="13">
    <source>
        <dbReference type="Proteomes" id="UP000436016"/>
    </source>
</evidence>
<gene>
    <name evidence="12" type="ORF">GSH16_06935</name>
</gene>
<evidence type="ECO:0000313" key="12">
    <source>
        <dbReference type="EMBL" id="MXU65177.1"/>
    </source>
</evidence>
<feature type="transmembrane region" description="Helical" evidence="8">
    <location>
        <begin position="226"/>
        <end position="246"/>
    </location>
</feature>
<dbReference type="Gene3D" id="1.10.287.1260">
    <property type="match status" value="1"/>
</dbReference>
<evidence type="ECO:0000259" key="11">
    <source>
        <dbReference type="Pfam" id="PF21082"/>
    </source>
</evidence>
<dbReference type="Pfam" id="PF21082">
    <property type="entry name" value="MS_channel_3rd"/>
    <property type="match status" value="1"/>
</dbReference>
<evidence type="ECO:0000256" key="4">
    <source>
        <dbReference type="ARBA" id="ARBA00022692"/>
    </source>
</evidence>
<dbReference type="InterPro" id="IPR006686">
    <property type="entry name" value="MscS_channel_CS"/>
</dbReference>
<protein>
    <submittedName>
        <fullName evidence="12">Mechanosensitive ion channel</fullName>
    </submittedName>
</protein>
<feature type="chain" id="PRO_5025401970" evidence="9">
    <location>
        <begin position="26"/>
        <end position="573"/>
    </location>
</feature>
<dbReference type="GO" id="GO:0008381">
    <property type="term" value="F:mechanosensitive monoatomic ion channel activity"/>
    <property type="evidence" value="ECO:0007669"/>
    <property type="project" value="UniProtKB-ARBA"/>
</dbReference>
<evidence type="ECO:0000256" key="9">
    <source>
        <dbReference type="SAM" id="SignalP"/>
    </source>
</evidence>
<keyword evidence="9" id="KW-0732">Signal</keyword>
<feature type="transmembrane region" description="Helical" evidence="8">
    <location>
        <begin position="334"/>
        <end position="353"/>
    </location>
</feature>
<feature type="transmembrane region" description="Helical" evidence="8">
    <location>
        <begin position="295"/>
        <end position="322"/>
    </location>
</feature>
<evidence type="ECO:0000256" key="7">
    <source>
        <dbReference type="SAM" id="MobiDB-lite"/>
    </source>
</evidence>
<dbReference type="GO" id="GO:0005886">
    <property type="term" value="C:plasma membrane"/>
    <property type="evidence" value="ECO:0007669"/>
    <property type="project" value="UniProtKB-SubCell"/>
</dbReference>
<dbReference type="InterPro" id="IPR023408">
    <property type="entry name" value="MscS_beta-dom_sf"/>
</dbReference>
<dbReference type="Pfam" id="PF00924">
    <property type="entry name" value="MS_channel_2nd"/>
    <property type="match status" value="1"/>
</dbReference>
<evidence type="ECO:0000256" key="2">
    <source>
        <dbReference type="ARBA" id="ARBA00008017"/>
    </source>
</evidence>
<evidence type="ECO:0000256" key="8">
    <source>
        <dbReference type="SAM" id="Phobius"/>
    </source>
</evidence>
<evidence type="ECO:0000256" key="1">
    <source>
        <dbReference type="ARBA" id="ARBA00004651"/>
    </source>
</evidence>
<dbReference type="InterPro" id="IPR011066">
    <property type="entry name" value="MscS_channel_C_sf"/>
</dbReference>
<evidence type="ECO:0000256" key="5">
    <source>
        <dbReference type="ARBA" id="ARBA00022989"/>
    </source>
</evidence>
<comment type="similarity">
    <text evidence="2">Belongs to the MscS (TC 1.A.23) family.</text>
</comment>
<feature type="region of interest" description="Disordered" evidence="7">
    <location>
        <begin position="553"/>
        <end position="573"/>
    </location>
</feature>
<dbReference type="Proteomes" id="UP000436016">
    <property type="component" value="Unassembled WGS sequence"/>
</dbReference>
<keyword evidence="5 8" id="KW-1133">Transmembrane helix</keyword>
<evidence type="ECO:0000259" key="10">
    <source>
        <dbReference type="Pfam" id="PF00924"/>
    </source>
</evidence>
<dbReference type="InterPro" id="IPR011014">
    <property type="entry name" value="MscS_channel_TM-2"/>
</dbReference>
<accession>A0A6B0TL06</accession>
<dbReference type="PROSITE" id="PS01246">
    <property type="entry name" value="UPF0003"/>
    <property type="match status" value="1"/>
</dbReference>
<evidence type="ECO:0000256" key="3">
    <source>
        <dbReference type="ARBA" id="ARBA00022475"/>
    </source>
</evidence>
<comment type="caution">
    <text evidence="12">The sequence shown here is derived from an EMBL/GenBank/DDBJ whole genome shotgun (WGS) entry which is preliminary data.</text>
</comment>
<feature type="transmembrane region" description="Helical" evidence="8">
    <location>
        <begin position="253"/>
        <end position="275"/>
    </location>
</feature>
<feature type="compositionally biased region" description="Gly residues" evidence="7">
    <location>
        <begin position="564"/>
        <end position="573"/>
    </location>
</feature>
<dbReference type="PANTHER" id="PTHR30566:SF5">
    <property type="entry name" value="MECHANOSENSITIVE ION CHANNEL PROTEIN 1, MITOCHONDRIAL-RELATED"/>
    <property type="match status" value="1"/>
</dbReference>
<dbReference type="Gene3D" id="3.30.70.100">
    <property type="match status" value="1"/>
</dbReference>
<dbReference type="SUPFAM" id="SSF82689">
    <property type="entry name" value="Mechanosensitive channel protein MscS (YggB), C-terminal domain"/>
    <property type="match status" value="1"/>
</dbReference>
<dbReference type="Gene3D" id="2.30.30.60">
    <property type="match status" value="1"/>
</dbReference>
<comment type="subcellular location">
    <subcellularLocation>
        <location evidence="1">Cell membrane</location>
        <topology evidence="1">Multi-pass membrane protein</topology>
    </subcellularLocation>
</comment>
<dbReference type="SUPFAM" id="SSF82861">
    <property type="entry name" value="Mechanosensitive channel protein MscS (YggB), transmembrane region"/>
    <property type="match status" value="1"/>
</dbReference>
<keyword evidence="4 8" id="KW-0812">Transmembrane</keyword>
<dbReference type="InterPro" id="IPR006685">
    <property type="entry name" value="MscS_channel_2nd"/>
</dbReference>
<dbReference type="PANTHER" id="PTHR30566">
    <property type="entry name" value="YNAI-RELATED MECHANOSENSITIVE ION CHANNEL"/>
    <property type="match status" value="1"/>
</dbReference>
<reference evidence="12 13" key="1">
    <citation type="submission" date="2019-12" db="EMBL/GenBank/DDBJ databases">
        <title>Strain KN286 was isolated from seawater, which was collected from Caroline Seamount in the tropical western Pacific.</title>
        <authorList>
            <person name="Wang Q."/>
        </authorList>
    </citation>
    <scope>NUCLEOTIDE SEQUENCE [LARGE SCALE GENOMIC DNA]</scope>
    <source>
        <strain evidence="12 13">KN286</strain>
    </source>
</reference>
<feature type="domain" description="Mechanosensitive ion channel MscS" evidence="10">
    <location>
        <begin position="385"/>
        <end position="449"/>
    </location>
</feature>
<dbReference type="InterPro" id="IPR010920">
    <property type="entry name" value="LSM_dom_sf"/>
</dbReference>
<keyword evidence="3" id="KW-1003">Cell membrane</keyword>
<feature type="signal peptide" evidence="9">
    <location>
        <begin position="1"/>
        <end position="25"/>
    </location>
</feature>
<proteinExistence type="inferred from homology"/>
<organism evidence="12 13">
    <name type="scientific">Oceanomicrobium pacificus</name>
    <dbReference type="NCBI Taxonomy" id="2692916"/>
    <lineage>
        <taxon>Bacteria</taxon>
        <taxon>Pseudomonadati</taxon>
        <taxon>Pseudomonadota</taxon>
        <taxon>Alphaproteobacteria</taxon>
        <taxon>Rhodobacterales</taxon>
        <taxon>Paracoccaceae</taxon>
        <taxon>Oceanomicrobium</taxon>
    </lineage>
</organism>
<keyword evidence="13" id="KW-1185">Reference proteome</keyword>
<sequence>MSAAWRAARLFSARFALLLCIGAGAGDAQVTDDPLEPTITHENSFPLAPPDRSSPAATLDAFLSHSAAGNAALRNGDPPDTVIGHFSRADATIDPGAVAASDARIARTEAALLLYEILVRAGLPPRDRIPGGDGTEDLPESWRIPQTEFAIQRQPEGPLTGEYLIGPLPLAEMRRAYERVAHLPVPAGVEPGSYRIYQTRPNLTSGLDWMPVLPEGLTRPVAQNALWKWLALGAALLAVAAGLWLVWRILARFAGRGVVVGLLLSLAVALAALWLDRFMTDVIGLRFTARSLLSHLFLGVAFLALVGIAVFALEWLAIALAANPLVRRRGVSPHLLRLVMRVLSLTVAIFIIVEATDYLGLNIAPVIAGLGVGGLAMALAARPTLENMIGGFILFADRPVAIGEFCRFGGETGTVEDIGLRSTRVRRLDDRVVTIPNANFSQMEIMNDTRIHRRLYNARLGLRFETTSAQIESLTAALDAMLRGHERVLEDRLHTAFETFGDHALVVEIFAYIDAIDWLDFKAVRADLNLRVLAGVGRAGSAFAFPTRTVHLGRDSGMPEPDGTGSGGRSAEA</sequence>
<dbReference type="AlphaFoldDB" id="A0A6B0TL06"/>
<dbReference type="EMBL" id="WUWG01000003">
    <property type="protein sequence ID" value="MXU65177.1"/>
    <property type="molecule type" value="Genomic_DNA"/>
</dbReference>
<evidence type="ECO:0000256" key="6">
    <source>
        <dbReference type="ARBA" id="ARBA00023136"/>
    </source>
</evidence>
<feature type="domain" description="Mechanosensitive ion channel MscS C-terminal" evidence="11">
    <location>
        <begin position="461"/>
        <end position="541"/>
    </location>
</feature>
<dbReference type="InterPro" id="IPR049278">
    <property type="entry name" value="MS_channel_C"/>
</dbReference>
<dbReference type="RefSeq" id="WP_160853426.1">
    <property type="nucleotide sequence ID" value="NZ_WUWG01000003.1"/>
</dbReference>
<dbReference type="SUPFAM" id="SSF50182">
    <property type="entry name" value="Sm-like ribonucleoproteins"/>
    <property type="match status" value="1"/>
</dbReference>